<feature type="compositionally biased region" description="Basic and acidic residues" evidence="1">
    <location>
        <begin position="310"/>
        <end position="320"/>
    </location>
</feature>
<organism evidence="2 3">
    <name type="scientific">Neurospora tetrasperma (strain FGSC 2508 / ATCC MYA-4615 / P0657)</name>
    <dbReference type="NCBI Taxonomy" id="510951"/>
    <lineage>
        <taxon>Eukaryota</taxon>
        <taxon>Fungi</taxon>
        <taxon>Dikarya</taxon>
        <taxon>Ascomycota</taxon>
        <taxon>Pezizomycotina</taxon>
        <taxon>Sordariomycetes</taxon>
        <taxon>Sordariomycetidae</taxon>
        <taxon>Sordariales</taxon>
        <taxon>Sordariaceae</taxon>
        <taxon>Neurospora</taxon>
    </lineage>
</organism>
<dbReference type="VEuPathDB" id="FungiDB:NEUTE1DRAFT_71612"/>
<feature type="region of interest" description="Disordered" evidence="1">
    <location>
        <begin position="295"/>
        <end position="320"/>
    </location>
</feature>
<sequence>MASRLFRPMRSLMASRNLSKYMVHGQPIVVQGVRIRHGSFRRRIFRTLAMGITLYVCADYYDRKVLGMLSNALDDLDGDRGHGEEEDDEEEDYVFIPFPLTEQKLKPEPYSARSPEWKEFVKFAQDQKRIQQVQEDIASLVLKMLKNQRILTNYVGPEMNVKKAWLQAFYPLVAPPEYERYGISMESPQVKKAERLFWPKPVALSLWAVATTLAKKKAMEVSQFFGLSGLFAPSEPPVPRAQGTGTTGLPSTVTGDVQRMMDHIRRQATQRPEDVQDPGALVSARRMDPDAAAQNKGILTTMNRPPPSKEPPKAGEEKKDQEWALAQLREFIGLSPWEIFTKTYRKVWKPIRPDPPRGSMAFAGMIEFETKKHWLTAYVTAWYNPGTRTFDPNNFTITVTRLTNKQVHPLSGQTRGLSFGRDTTIDTRSGSAWEMDINNESHSIPQPVN</sequence>
<dbReference type="AlphaFoldDB" id="F8N0Z7"/>
<proteinExistence type="predicted"/>
<dbReference type="Proteomes" id="UP000008065">
    <property type="component" value="Unassembled WGS sequence"/>
</dbReference>
<gene>
    <name evidence="2" type="ORF">NEUTE1DRAFT_71612</name>
</gene>
<accession>F8N0Z7</accession>
<dbReference type="EMBL" id="GL891382">
    <property type="protein sequence ID" value="EGO52234.1"/>
    <property type="molecule type" value="Genomic_DNA"/>
</dbReference>
<protein>
    <submittedName>
        <fullName evidence="2">Uncharacterized protein</fullName>
    </submittedName>
</protein>
<evidence type="ECO:0000256" key="1">
    <source>
        <dbReference type="SAM" id="MobiDB-lite"/>
    </source>
</evidence>
<keyword evidence="3" id="KW-1185">Reference proteome</keyword>
<dbReference type="OrthoDB" id="5316527at2759"/>
<dbReference type="GeneID" id="20829527"/>
<evidence type="ECO:0000313" key="3">
    <source>
        <dbReference type="Proteomes" id="UP000008065"/>
    </source>
</evidence>
<name>F8N0Z7_NEUT8</name>
<dbReference type="HOGENOM" id="CLU_052209_1_0_1"/>
<dbReference type="KEGG" id="nte:NEUTE1DRAFT71612"/>
<evidence type="ECO:0000313" key="2">
    <source>
        <dbReference type="EMBL" id="EGO52234.1"/>
    </source>
</evidence>
<reference evidence="3" key="1">
    <citation type="journal article" date="2011" name="Genetics">
        <title>Massive changes in genome architecture accompany the transition to self-fertility in the filamentous fungus Neurospora tetrasperma.</title>
        <authorList>
            <person name="Ellison C.E."/>
            <person name="Stajich J.E."/>
            <person name="Jacobson D.J."/>
            <person name="Natvig D.O."/>
            <person name="Lapidus A."/>
            <person name="Foster B."/>
            <person name="Aerts A."/>
            <person name="Riley R."/>
            <person name="Lindquist E.A."/>
            <person name="Grigoriev I.V."/>
            <person name="Taylor J.W."/>
        </authorList>
    </citation>
    <scope>NUCLEOTIDE SEQUENCE [LARGE SCALE GENOMIC DNA]</scope>
    <source>
        <strain evidence="3">FGSC 2508 / P0657</strain>
    </source>
</reference>
<dbReference type="RefSeq" id="XP_009855877.1">
    <property type="nucleotide sequence ID" value="XM_009857575.1"/>
</dbReference>